<dbReference type="Gene3D" id="3.90.550.10">
    <property type="entry name" value="Spore Coat Polysaccharide Biosynthesis Protein SpsA, Chain A"/>
    <property type="match status" value="1"/>
</dbReference>
<keyword evidence="2" id="KW-1185">Reference proteome</keyword>
<dbReference type="NCBIfam" id="NF045582">
    <property type="entry name" value="Npun_R2823_gen"/>
    <property type="match status" value="1"/>
</dbReference>
<dbReference type="InterPro" id="IPR029044">
    <property type="entry name" value="Nucleotide-diphossugar_trans"/>
</dbReference>
<accession>A0ABR9V022</accession>
<proteinExistence type="predicted"/>
<evidence type="ECO:0000313" key="2">
    <source>
        <dbReference type="Proteomes" id="UP000654604"/>
    </source>
</evidence>
<dbReference type="RefSeq" id="WP_193799417.1">
    <property type="nucleotide sequence ID" value="NZ_JADEWC010000001.1"/>
</dbReference>
<dbReference type="InterPro" id="IPR054619">
    <property type="entry name" value="Npun_R2821-like"/>
</dbReference>
<dbReference type="Proteomes" id="UP000654604">
    <property type="component" value="Unassembled WGS sequence"/>
</dbReference>
<reference evidence="1 2" key="1">
    <citation type="submission" date="2020-10" db="EMBL/GenBank/DDBJ databases">
        <authorList>
            <person name="Castelo-Branco R."/>
            <person name="Eusebio N."/>
            <person name="Adriana R."/>
            <person name="Vieira A."/>
            <person name="Brugerolle De Fraissinette N."/>
            <person name="Rezende De Castro R."/>
            <person name="Schneider M.P."/>
            <person name="Vasconcelos V."/>
            <person name="Leao P.N."/>
        </authorList>
    </citation>
    <scope>NUCLEOTIDE SEQUENCE [LARGE SCALE GENOMIC DNA]</scope>
    <source>
        <strain evidence="1 2">LEGE 03274</strain>
    </source>
</reference>
<organism evidence="1 2">
    <name type="scientific">Cyanobacterium stanieri LEGE 03274</name>
    <dbReference type="NCBI Taxonomy" id="1828756"/>
    <lineage>
        <taxon>Bacteria</taxon>
        <taxon>Bacillati</taxon>
        <taxon>Cyanobacteriota</taxon>
        <taxon>Cyanophyceae</taxon>
        <taxon>Oscillatoriophycideae</taxon>
        <taxon>Chroococcales</taxon>
        <taxon>Geminocystaceae</taxon>
        <taxon>Cyanobacterium</taxon>
    </lineage>
</organism>
<dbReference type="EMBL" id="JADEWC010000001">
    <property type="protein sequence ID" value="MBE9221225.1"/>
    <property type="molecule type" value="Genomic_DNA"/>
</dbReference>
<name>A0ABR9V022_9CHRO</name>
<sequence length="303" mass="35998">MKGIYIIANDKVLDNCITLLNSIRLYDKDVPITLIPYDDNYHQVFNILSKKYKVTLYPDLDFIDKLSNNLHSIFGENFFARPNQFRKQACWFGEYDEFLYIDTDIIVFDKIIQCLDYLQDYDFIACDYQGKKGIQNVFSQQVIDNNIFTSEQLKDIFNCGFWGSKKKIISEETLYKIFKECSQNLQYFDFTQKTSDQPIINYLILTQVKKRLNLTQITDDEPGNWAGSKHFIEKDHKLYDNGKPLRYLHWAGVPLHPGGNYYELWQHYRYLGEEKPLPMATNTIHKKNYWQTLKNKARKLFSK</sequence>
<evidence type="ECO:0000313" key="1">
    <source>
        <dbReference type="EMBL" id="MBE9221225.1"/>
    </source>
</evidence>
<comment type="caution">
    <text evidence="1">The sequence shown here is derived from an EMBL/GenBank/DDBJ whole genome shotgun (WGS) entry which is preliminary data.</text>
</comment>
<protein>
    <submittedName>
        <fullName evidence="1">Methionine synthase</fullName>
    </submittedName>
</protein>
<dbReference type="SUPFAM" id="SSF53448">
    <property type="entry name" value="Nucleotide-diphospho-sugar transferases"/>
    <property type="match status" value="1"/>
</dbReference>
<gene>
    <name evidence="1" type="ORF">IQ215_00800</name>
</gene>